<gene>
    <name evidence="3" type="ORF">A9C11_22945</name>
</gene>
<dbReference type="EMBL" id="CP015878">
    <property type="protein sequence ID" value="ANI16648.1"/>
    <property type="molecule type" value="Genomic_DNA"/>
</dbReference>
<keyword evidence="1" id="KW-0489">Methyltransferase</keyword>
<dbReference type="InterPro" id="IPR000726">
    <property type="entry name" value="Glyco_hydro_19_cat"/>
</dbReference>
<dbReference type="GO" id="GO:0003723">
    <property type="term" value="F:RNA binding"/>
    <property type="evidence" value="ECO:0007669"/>
    <property type="project" value="UniProtKB-UniRule"/>
</dbReference>
<organism evidence="3 4">
    <name type="scientific">Pseudomonas citronellolis</name>
    <dbReference type="NCBI Taxonomy" id="53408"/>
    <lineage>
        <taxon>Bacteria</taxon>
        <taxon>Pseudomonadati</taxon>
        <taxon>Pseudomonadota</taxon>
        <taxon>Gammaproteobacteria</taxon>
        <taxon>Pseudomonadales</taxon>
        <taxon>Pseudomonadaceae</taxon>
        <taxon>Pseudomonas</taxon>
    </lineage>
</organism>
<dbReference type="RefSeq" id="WP_064583939.1">
    <property type="nucleotide sequence ID" value="NZ_CP015878.1"/>
</dbReference>
<dbReference type="PANTHER" id="PTHR34408:SF1">
    <property type="entry name" value="GLYCOSYL HYDROLASE FAMILY 19 DOMAIN-CONTAINING PROTEIN HI_1415"/>
    <property type="match status" value="1"/>
</dbReference>
<keyword evidence="1" id="KW-0808">Transferase</keyword>
<dbReference type="GO" id="GO:0006032">
    <property type="term" value="P:chitin catabolic process"/>
    <property type="evidence" value="ECO:0007669"/>
    <property type="project" value="InterPro"/>
</dbReference>
<dbReference type="PROSITE" id="PS51686">
    <property type="entry name" value="SAM_MT_RSMB_NOP"/>
    <property type="match status" value="1"/>
</dbReference>
<dbReference type="GO" id="GO:0008168">
    <property type="term" value="F:methyltransferase activity"/>
    <property type="evidence" value="ECO:0007669"/>
    <property type="project" value="UniProtKB-KW"/>
</dbReference>
<dbReference type="SUPFAM" id="SSF53955">
    <property type="entry name" value="Lysozyme-like"/>
    <property type="match status" value="1"/>
</dbReference>
<feature type="domain" description="SAM-dependent MTase RsmB/NOP-type" evidence="2">
    <location>
        <begin position="1"/>
        <end position="29"/>
    </location>
</feature>
<dbReference type="InterPro" id="IPR052354">
    <property type="entry name" value="Cell_Wall_Dynamics_Protein"/>
</dbReference>
<dbReference type="InterPro" id="IPR023346">
    <property type="entry name" value="Lysozyme-like_dom_sf"/>
</dbReference>
<name>A0A1A9KGK4_9PSED</name>
<comment type="similarity">
    <text evidence="1">Belongs to the class I-like SAM-binding methyltransferase superfamily. RsmB/NOP family.</text>
</comment>
<keyword evidence="3" id="KW-0378">Hydrolase</keyword>
<evidence type="ECO:0000256" key="1">
    <source>
        <dbReference type="PROSITE-ProRule" id="PRU01023"/>
    </source>
</evidence>
<comment type="caution">
    <text evidence="1">Lacks conserved residue(s) required for the propagation of feature annotation.</text>
</comment>
<keyword evidence="1" id="KW-0694">RNA-binding</keyword>
<reference evidence="3 4" key="1">
    <citation type="submission" date="2016-05" db="EMBL/GenBank/DDBJ databases">
        <title>Genome Sequence of Pseudomonas citronellolis Strain SJTE-3, an Estrogens and Persistent Organic Pollutants degradation strain.</title>
        <authorList>
            <person name="Liang R."/>
        </authorList>
    </citation>
    <scope>NUCLEOTIDE SEQUENCE [LARGE SCALE GENOMIC DNA]</scope>
    <source>
        <strain evidence="3 4">SJTE-3</strain>
    </source>
</reference>
<evidence type="ECO:0000313" key="4">
    <source>
        <dbReference type="Proteomes" id="UP000077748"/>
    </source>
</evidence>
<keyword evidence="1" id="KW-0949">S-adenosyl-L-methionine</keyword>
<evidence type="ECO:0000259" key="2">
    <source>
        <dbReference type="PROSITE" id="PS51686"/>
    </source>
</evidence>
<dbReference type="AlphaFoldDB" id="A0A1A9KGK4"/>
<dbReference type="InterPro" id="IPR001678">
    <property type="entry name" value="MeTrfase_RsmB-F_NOP2_dom"/>
</dbReference>
<evidence type="ECO:0000313" key="3">
    <source>
        <dbReference type="EMBL" id="ANI16648.1"/>
    </source>
</evidence>
<dbReference type="PANTHER" id="PTHR34408">
    <property type="entry name" value="FAMILY PROTEIN, PUTATIVE-RELATED"/>
    <property type="match status" value="1"/>
</dbReference>
<dbReference type="GO" id="GO:0016998">
    <property type="term" value="P:cell wall macromolecule catabolic process"/>
    <property type="evidence" value="ECO:0007669"/>
    <property type="project" value="InterPro"/>
</dbReference>
<dbReference type="GO" id="GO:0032259">
    <property type="term" value="P:methylation"/>
    <property type="evidence" value="ECO:0007669"/>
    <property type="project" value="UniProtKB-KW"/>
</dbReference>
<dbReference type="Pfam" id="PF00182">
    <property type="entry name" value="Glyco_hydro_19"/>
    <property type="match status" value="1"/>
</dbReference>
<dbReference type="Proteomes" id="UP000077748">
    <property type="component" value="Chromosome"/>
</dbReference>
<protein>
    <submittedName>
        <fullName evidence="3">Glycoside hydrolase family 19</fullName>
    </submittedName>
</protein>
<proteinExistence type="inferred from homology"/>
<accession>A0A1A9KGK4</accession>
<dbReference type="Gene3D" id="1.10.530.10">
    <property type="match status" value="1"/>
</dbReference>
<sequence length="209" mass="22582">MPLTQQQLLQILPNAGPRAGFFVPALNRAMQRYQITSSVRMAAFLAQIGHESAQLTRLVENLNYDAAGLARVWPKRYADAAGKPNALALNLARHPQAIANNTYAGRNGNGPASSGDGWLYRGRGLIMVTGRANYRAAGAGIGQPLEDQPELLEQADFAAMSAAWWWSANGLNDLADAGRFDDITRRINGGLNGQADRLALWEKAKAVLV</sequence>
<dbReference type="GO" id="GO:0004568">
    <property type="term" value="F:chitinase activity"/>
    <property type="evidence" value="ECO:0007669"/>
    <property type="project" value="InterPro"/>
</dbReference>